<accession>A0ABQ0NZS5</accession>
<dbReference type="Pfam" id="PF03869">
    <property type="entry name" value="Arc"/>
    <property type="match status" value="1"/>
</dbReference>
<protein>
    <recommendedName>
        <fullName evidence="1">Arc-like DNA binding domain-containing protein</fullName>
    </recommendedName>
</protein>
<dbReference type="InterPro" id="IPR005569">
    <property type="entry name" value="Arc_DNA-bd_dom"/>
</dbReference>
<dbReference type="Gene3D" id="1.10.1220.10">
    <property type="entry name" value="Met repressor-like"/>
    <property type="match status" value="1"/>
</dbReference>
<proteinExistence type="predicted"/>
<gene>
    <name evidence="2" type="ORF">AA15669_1303</name>
</gene>
<dbReference type="EMBL" id="BAQD01000022">
    <property type="protein sequence ID" value="GBQ07262.1"/>
    <property type="molecule type" value="Genomic_DNA"/>
</dbReference>
<evidence type="ECO:0000313" key="2">
    <source>
        <dbReference type="EMBL" id="GBQ07262.1"/>
    </source>
</evidence>
<dbReference type="SUPFAM" id="SSF47598">
    <property type="entry name" value="Ribbon-helix-helix"/>
    <property type="match status" value="1"/>
</dbReference>
<organism evidence="2 3">
    <name type="scientific">Saccharibacter floricola DSM 15669</name>
    <dbReference type="NCBI Taxonomy" id="1123227"/>
    <lineage>
        <taxon>Bacteria</taxon>
        <taxon>Pseudomonadati</taxon>
        <taxon>Pseudomonadota</taxon>
        <taxon>Alphaproteobacteria</taxon>
        <taxon>Acetobacterales</taxon>
        <taxon>Acetobacteraceae</taxon>
        <taxon>Saccharibacter</taxon>
    </lineage>
</organism>
<dbReference type="RefSeq" id="WP_018979419.1">
    <property type="nucleotide sequence ID" value="NZ_BAQD01000022.1"/>
</dbReference>
<dbReference type="InterPro" id="IPR010985">
    <property type="entry name" value="Ribbon_hlx_hlx"/>
</dbReference>
<keyword evidence="3" id="KW-1185">Reference proteome</keyword>
<evidence type="ECO:0000259" key="1">
    <source>
        <dbReference type="Pfam" id="PF03869"/>
    </source>
</evidence>
<feature type="domain" description="Arc-like DNA binding" evidence="1">
    <location>
        <begin position="10"/>
        <end position="45"/>
    </location>
</feature>
<reference evidence="2" key="1">
    <citation type="submission" date="2013-04" db="EMBL/GenBank/DDBJ databases">
        <title>The genome sequencing project of 58 acetic acid bacteria.</title>
        <authorList>
            <person name="Okamoto-Kainuma A."/>
            <person name="Ishikawa M."/>
            <person name="Umino S."/>
            <person name="Koizumi Y."/>
            <person name="Shiwa Y."/>
            <person name="Yoshikawa H."/>
            <person name="Matsutani M."/>
            <person name="Matsushita K."/>
        </authorList>
    </citation>
    <scope>NUCLEOTIDE SEQUENCE</scope>
    <source>
        <strain evidence="2">DSM 15669</strain>
    </source>
</reference>
<dbReference type="InterPro" id="IPR013321">
    <property type="entry name" value="Arc_rbn_hlx_hlx"/>
</dbReference>
<dbReference type="Proteomes" id="UP001062901">
    <property type="component" value="Unassembled WGS sequence"/>
</dbReference>
<comment type="caution">
    <text evidence="2">The sequence shown here is derived from an EMBL/GenBank/DDBJ whole genome shotgun (WGS) entry which is preliminary data.</text>
</comment>
<sequence length="94" mass="10769">MAEDRYTRITLRIPKEVHKALLEAAKLQSHSMNAEIVQRLEESIRSSKDGTGQGSAPTLEDYIENSKELKKNLYDIIEMLDNAKKRKIAEIEEP</sequence>
<name>A0ABQ0NZS5_9PROT</name>
<evidence type="ECO:0000313" key="3">
    <source>
        <dbReference type="Proteomes" id="UP001062901"/>
    </source>
</evidence>